<gene>
    <name evidence="2" type="ORF">GCM10023176_34490</name>
</gene>
<evidence type="ECO:0000256" key="1">
    <source>
        <dbReference type="SAM" id="MobiDB-lite"/>
    </source>
</evidence>
<keyword evidence="3" id="KW-1185">Reference proteome</keyword>
<dbReference type="Proteomes" id="UP001500307">
    <property type="component" value="Unassembled WGS sequence"/>
</dbReference>
<evidence type="ECO:0000313" key="2">
    <source>
        <dbReference type="EMBL" id="GAA4572170.1"/>
    </source>
</evidence>
<sequence>MDPSNESRDRQRDRALSGEARSTGRIVKTAPAGSATTGRRIARSRSRRRRSGGRCTGRLGLILKHGLALSTGKTWSYGGWSASRWRVGRWRERIECGMPEVKFSTSGQVPRSATAVMVNSPA</sequence>
<feature type="region of interest" description="Disordered" evidence="1">
    <location>
        <begin position="1"/>
        <end position="55"/>
    </location>
</feature>
<feature type="compositionally biased region" description="Basic and acidic residues" evidence="1">
    <location>
        <begin position="1"/>
        <end position="16"/>
    </location>
</feature>
<accession>A0ABP8SQE1</accession>
<dbReference type="EMBL" id="BAABGU010000018">
    <property type="protein sequence ID" value="GAA4572170.1"/>
    <property type="molecule type" value="Genomic_DNA"/>
</dbReference>
<organism evidence="2 3">
    <name type="scientific">Micromonospora coerulea</name>
    <dbReference type="NCBI Taxonomy" id="47856"/>
    <lineage>
        <taxon>Bacteria</taxon>
        <taxon>Bacillati</taxon>
        <taxon>Actinomycetota</taxon>
        <taxon>Actinomycetes</taxon>
        <taxon>Micromonosporales</taxon>
        <taxon>Micromonosporaceae</taxon>
        <taxon>Micromonospora</taxon>
    </lineage>
</organism>
<reference evidence="3" key="1">
    <citation type="journal article" date="2019" name="Int. J. Syst. Evol. Microbiol.">
        <title>The Global Catalogue of Microorganisms (GCM) 10K type strain sequencing project: providing services to taxonomists for standard genome sequencing and annotation.</title>
        <authorList>
            <consortium name="The Broad Institute Genomics Platform"/>
            <consortium name="The Broad Institute Genome Sequencing Center for Infectious Disease"/>
            <person name="Wu L."/>
            <person name="Ma J."/>
        </authorList>
    </citation>
    <scope>NUCLEOTIDE SEQUENCE [LARGE SCALE GENOMIC DNA]</scope>
    <source>
        <strain evidence="3">JCM 3175</strain>
    </source>
</reference>
<proteinExistence type="predicted"/>
<name>A0ABP8SQE1_9ACTN</name>
<protein>
    <submittedName>
        <fullName evidence="2">Uncharacterized protein</fullName>
    </submittedName>
</protein>
<evidence type="ECO:0000313" key="3">
    <source>
        <dbReference type="Proteomes" id="UP001500307"/>
    </source>
</evidence>
<comment type="caution">
    <text evidence="2">The sequence shown here is derived from an EMBL/GenBank/DDBJ whole genome shotgun (WGS) entry which is preliminary data.</text>
</comment>
<feature type="compositionally biased region" description="Basic residues" evidence="1">
    <location>
        <begin position="40"/>
        <end position="52"/>
    </location>
</feature>